<dbReference type="KEGG" id="mlr:MELLADRAFT_106755"/>
<gene>
    <name evidence="1" type="ORF">MELLADRAFT_106755</name>
</gene>
<dbReference type="EMBL" id="GL883108">
    <property type="protein sequence ID" value="EGG06435.1"/>
    <property type="molecule type" value="Genomic_DNA"/>
</dbReference>
<protein>
    <recommendedName>
        <fullName evidence="3">SnoaL-like domain-containing protein</fullName>
    </recommendedName>
</protein>
<reference evidence="2" key="1">
    <citation type="journal article" date="2011" name="Proc. Natl. Acad. Sci. U.S.A.">
        <title>Obligate biotrophy features unraveled by the genomic analysis of rust fungi.</title>
        <authorList>
            <person name="Duplessis S."/>
            <person name="Cuomo C.A."/>
            <person name="Lin Y.-C."/>
            <person name="Aerts A."/>
            <person name="Tisserant E."/>
            <person name="Veneault-Fourrey C."/>
            <person name="Joly D.L."/>
            <person name="Hacquard S."/>
            <person name="Amselem J."/>
            <person name="Cantarel B.L."/>
            <person name="Chiu R."/>
            <person name="Coutinho P.M."/>
            <person name="Feau N."/>
            <person name="Field M."/>
            <person name="Frey P."/>
            <person name="Gelhaye E."/>
            <person name="Goldberg J."/>
            <person name="Grabherr M.G."/>
            <person name="Kodira C.D."/>
            <person name="Kohler A."/>
            <person name="Kuees U."/>
            <person name="Lindquist E.A."/>
            <person name="Lucas S.M."/>
            <person name="Mago R."/>
            <person name="Mauceli E."/>
            <person name="Morin E."/>
            <person name="Murat C."/>
            <person name="Pangilinan J.L."/>
            <person name="Park R."/>
            <person name="Pearson M."/>
            <person name="Quesneville H."/>
            <person name="Rouhier N."/>
            <person name="Sakthikumar S."/>
            <person name="Salamov A.A."/>
            <person name="Schmutz J."/>
            <person name="Selles B."/>
            <person name="Shapiro H."/>
            <person name="Tanguay P."/>
            <person name="Tuskan G.A."/>
            <person name="Henrissat B."/>
            <person name="Van de Peer Y."/>
            <person name="Rouze P."/>
            <person name="Ellis J.G."/>
            <person name="Dodds P.N."/>
            <person name="Schein J.E."/>
            <person name="Zhong S."/>
            <person name="Hamelin R.C."/>
            <person name="Grigoriev I.V."/>
            <person name="Szabo L.J."/>
            <person name="Martin F."/>
        </authorList>
    </citation>
    <scope>NUCLEOTIDE SEQUENCE [LARGE SCALE GENOMIC DNA]</scope>
    <source>
        <strain evidence="2">98AG31 / pathotype 3-4-7</strain>
    </source>
</reference>
<dbReference type="OrthoDB" id="2510758at2759"/>
<organism evidence="2">
    <name type="scientific">Melampsora larici-populina (strain 98AG31 / pathotype 3-4-7)</name>
    <name type="common">Poplar leaf rust fungus</name>
    <dbReference type="NCBI Taxonomy" id="747676"/>
    <lineage>
        <taxon>Eukaryota</taxon>
        <taxon>Fungi</taxon>
        <taxon>Dikarya</taxon>
        <taxon>Basidiomycota</taxon>
        <taxon>Pucciniomycotina</taxon>
        <taxon>Pucciniomycetes</taxon>
        <taxon>Pucciniales</taxon>
        <taxon>Melampsoraceae</taxon>
        <taxon>Melampsora</taxon>
    </lineage>
</organism>
<dbReference type="HOGENOM" id="CLU_129424_0_0_1"/>
<evidence type="ECO:0000313" key="2">
    <source>
        <dbReference type="Proteomes" id="UP000001072"/>
    </source>
</evidence>
<name>F4RMJ3_MELLP</name>
<dbReference type="Proteomes" id="UP000001072">
    <property type="component" value="Unassembled WGS sequence"/>
</dbReference>
<keyword evidence="2" id="KW-1185">Reference proteome</keyword>
<sequence>MSKIYAQELTFLDGHVKESWEGNGIKESVEQFYANIDDKKIQDVISQIHDYSNATFTYLSHTFQGTAIGEGIEGDMVTLGNTYKTEIHAVKCSEISSSKEVDVEVRGKVSKNGEEATELKAFLTFVKTDQGNKLVKYNREV</sequence>
<dbReference type="RefSeq" id="XP_007410269.1">
    <property type="nucleotide sequence ID" value="XM_007410207.1"/>
</dbReference>
<accession>F4RMJ3</accession>
<evidence type="ECO:0000313" key="1">
    <source>
        <dbReference type="EMBL" id="EGG06435.1"/>
    </source>
</evidence>
<dbReference type="InParanoid" id="F4RMJ3"/>
<proteinExistence type="predicted"/>
<dbReference type="VEuPathDB" id="FungiDB:MELLADRAFT_106755"/>
<evidence type="ECO:0008006" key="3">
    <source>
        <dbReference type="Google" id="ProtNLM"/>
    </source>
</evidence>
<dbReference type="GeneID" id="18922981"/>
<dbReference type="AlphaFoldDB" id="F4RMJ3"/>